<evidence type="ECO:0000313" key="9">
    <source>
        <dbReference type="EMBL" id="VEU21075.1"/>
    </source>
</evidence>
<dbReference type="OrthoDB" id="8048523at2759"/>
<comment type="catalytic activity">
    <reaction evidence="6">
        <text>L-histidine(out) + L-arginine(in) = L-histidine(in) + L-arginine(out)</text>
        <dbReference type="Rhea" id="RHEA:71063"/>
        <dbReference type="ChEBI" id="CHEBI:32682"/>
        <dbReference type="ChEBI" id="CHEBI:57595"/>
    </reaction>
</comment>
<dbReference type="GO" id="GO:0098852">
    <property type="term" value="C:lytic vacuole membrane"/>
    <property type="evidence" value="ECO:0007669"/>
    <property type="project" value="UniProtKB-ARBA"/>
</dbReference>
<evidence type="ECO:0000256" key="4">
    <source>
        <dbReference type="ARBA" id="ARBA00023136"/>
    </source>
</evidence>
<proteinExistence type="inferred from homology"/>
<dbReference type="SMART" id="SM00679">
    <property type="entry name" value="CTNS"/>
    <property type="match status" value="2"/>
</dbReference>
<dbReference type="PANTHER" id="PTHR16201">
    <property type="entry name" value="SEVEN TRANSMEMBRANE PROTEIN 1-RELATED"/>
    <property type="match status" value="1"/>
</dbReference>
<dbReference type="Proteomes" id="UP000290900">
    <property type="component" value="Unassembled WGS sequence"/>
</dbReference>
<name>A0A448YJF1_BRENA</name>
<protein>
    <submittedName>
        <fullName evidence="9">DEKNAAC101963</fullName>
    </submittedName>
</protein>
<feature type="compositionally biased region" description="Polar residues" evidence="7">
    <location>
        <begin position="440"/>
        <end position="458"/>
    </location>
</feature>
<keyword evidence="10" id="KW-1185">Reference proteome</keyword>
<keyword evidence="3 8" id="KW-1133">Transmembrane helix</keyword>
<evidence type="ECO:0000256" key="1">
    <source>
        <dbReference type="ARBA" id="ARBA00004141"/>
    </source>
</evidence>
<dbReference type="GO" id="GO:0015174">
    <property type="term" value="F:basic amino acid transmembrane transporter activity"/>
    <property type="evidence" value="ECO:0007669"/>
    <property type="project" value="UniProtKB-ARBA"/>
</dbReference>
<gene>
    <name evidence="9" type="ORF">BRENAR_LOCUS1810</name>
</gene>
<comment type="similarity">
    <text evidence="5">Belongs to the laat-1 family.</text>
</comment>
<reference evidence="9 10" key="1">
    <citation type="submission" date="2018-12" db="EMBL/GenBank/DDBJ databases">
        <authorList>
            <person name="Tiukova I."/>
            <person name="Dainat J."/>
        </authorList>
    </citation>
    <scope>NUCLEOTIDE SEQUENCE [LARGE SCALE GENOMIC DNA]</scope>
</reference>
<feature type="compositionally biased region" description="Basic and acidic residues" evidence="7">
    <location>
        <begin position="459"/>
        <end position="469"/>
    </location>
</feature>
<evidence type="ECO:0000256" key="5">
    <source>
        <dbReference type="ARBA" id="ARBA00038039"/>
    </source>
</evidence>
<keyword evidence="4 8" id="KW-0472">Membrane</keyword>
<organism evidence="9 10">
    <name type="scientific">Brettanomyces naardenensis</name>
    <name type="common">Yeast</name>
    <dbReference type="NCBI Taxonomy" id="13370"/>
    <lineage>
        <taxon>Eukaryota</taxon>
        <taxon>Fungi</taxon>
        <taxon>Dikarya</taxon>
        <taxon>Ascomycota</taxon>
        <taxon>Saccharomycotina</taxon>
        <taxon>Pichiomycetes</taxon>
        <taxon>Pichiales</taxon>
        <taxon>Pichiaceae</taxon>
        <taxon>Brettanomyces</taxon>
    </lineage>
</organism>
<dbReference type="AlphaFoldDB" id="A0A448YJF1"/>
<feature type="region of interest" description="Disordered" evidence="7">
    <location>
        <begin position="178"/>
        <end position="200"/>
    </location>
</feature>
<feature type="region of interest" description="Disordered" evidence="7">
    <location>
        <begin position="140"/>
        <end position="161"/>
    </location>
</feature>
<evidence type="ECO:0000313" key="10">
    <source>
        <dbReference type="Proteomes" id="UP000290900"/>
    </source>
</evidence>
<evidence type="ECO:0000256" key="7">
    <source>
        <dbReference type="SAM" id="MobiDB-lite"/>
    </source>
</evidence>
<keyword evidence="2 8" id="KW-0812">Transmembrane</keyword>
<feature type="transmembrane region" description="Helical" evidence="8">
    <location>
        <begin position="335"/>
        <end position="356"/>
    </location>
</feature>
<dbReference type="InParanoid" id="A0A448YJF1"/>
<feature type="compositionally biased region" description="Low complexity" evidence="7">
    <location>
        <begin position="180"/>
        <end position="200"/>
    </location>
</feature>
<dbReference type="FunFam" id="1.20.1280.290:FF:000009">
    <property type="entry name" value="PQ loop repeat family protein"/>
    <property type="match status" value="1"/>
</dbReference>
<evidence type="ECO:0000256" key="2">
    <source>
        <dbReference type="ARBA" id="ARBA00022692"/>
    </source>
</evidence>
<evidence type="ECO:0000256" key="6">
    <source>
        <dbReference type="ARBA" id="ARBA00050768"/>
    </source>
</evidence>
<accession>A0A448YJF1</accession>
<feature type="region of interest" description="Disordered" evidence="7">
    <location>
        <begin position="439"/>
        <end position="469"/>
    </location>
</feature>
<evidence type="ECO:0000256" key="8">
    <source>
        <dbReference type="SAM" id="Phobius"/>
    </source>
</evidence>
<dbReference type="GO" id="GO:0034486">
    <property type="term" value="P:vacuolar transmembrane transport"/>
    <property type="evidence" value="ECO:0007669"/>
    <property type="project" value="UniProtKB-ARBA"/>
</dbReference>
<dbReference type="Pfam" id="PF04193">
    <property type="entry name" value="PQ-loop"/>
    <property type="match status" value="2"/>
</dbReference>
<evidence type="ECO:0000256" key="3">
    <source>
        <dbReference type="ARBA" id="ARBA00022989"/>
    </source>
</evidence>
<sequence length="469" mass="52399">MPESGDPRYDDEYCKSVGLFVRLIYYATGACRLPNKRLREAFQCISRYSEYMSIGSWVFAQIPQVIKNYIEKDVEGLSLGFLSSFMVADFLNLSSCFFNDAMLFQILLSFYNCAVDIVLAVQYAYYSRVYQGPKYGISVRHKRKKKERSKKNNGHTSSPRSSLWQNLQNYAEGDTHVVGSNSKPAATSSASSTSAPNPLQTTQISSSIGSSIGLAKAVTTGIVMGLSKVQGMPIAARMLQVAEEKENNSAIYRVIHYLLTLDFEHLAKILGWTSALLYCVSRIPQILTNIRYKSTLGVSLHLILFAWIGNLFYAISLITNEDAIAGGKRAVDFWAIQLCYLVGAVGTVLFDSWVLIQWLYYDILEFCEEEFFDDEDQPLRVHTTHPPPVVNSPSKPIKFSPNVLSPKHIRKLSELTPLTPVDFLLDGYETMAHAPESAIMSPSSTINTSTGHQEQTALNEDHSHSVKDS</sequence>
<dbReference type="EMBL" id="CAACVR010000009">
    <property type="protein sequence ID" value="VEU21075.1"/>
    <property type="molecule type" value="Genomic_DNA"/>
</dbReference>
<feature type="transmembrane region" description="Helical" evidence="8">
    <location>
        <begin position="101"/>
        <end position="125"/>
    </location>
</feature>
<dbReference type="InterPro" id="IPR051415">
    <property type="entry name" value="LAAT-1"/>
</dbReference>
<feature type="transmembrane region" description="Helical" evidence="8">
    <location>
        <begin position="296"/>
        <end position="315"/>
    </location>
</feature>
<comment type="subcellular location">
    <subcellularLocation>
        <location evidence="1">Membrane</location>
        <topology evidence="1">Multi-pass membrane protein</topology>
    </subcellularLocation>
</comment>
<dbReference type="InterPro" id="IPR006603">
    <property type="entry name" value="PQ-loop_rpt"/>
</dbReference>
<dbReference type="Gene3D" id="1.20.1280.290">
    <property type="match status" value="2"/>
</dbReference>
<feature type="compositionally biased region" description="Basic residues" evidence="7">
    <location>
        <begin position="140"/>
        <end position="153"/>
    </location>
</feature>